<name>A0A8S4RYN2_9NEOP</name>
<dbReference type="Proteomes" id="UP000838756">
    <property type="component" value="Unassembled WGS sequence"/>
</dbReference>
<feature type="signal peptide" evidence="1">
    <location>
        <begin position="1"/>
        <end position="17"/>
    </location>
</feature>
<dbReference type="Pfam" id="PF15868">
    <property type="entry name" value="MBF2"/>
    <property type="match status" value="1"/>
</dbReference>
<accession>A0A8S4RYN2</accession>
<dbReference type="AlphaFoldDB" id="A0A8S4RYN2"/>
<comment type="caution">
    <text evidence="2">The sequence shown here is derived from an EMBL/GenBank/DDBJ whole genome shotgun (WGS) entry which is preliminary data.</text>
</comment>
<evidence type="ECO:0000313" key="2">
    <source>
        <dbReference type="EMBL" id="CAH2242239.1"/>
    </source>
</evidence>
<sequence length="111" mass="12324">MFLRIFFLCALIAMVSSRSVRVGKICDPNGKVKKIYDTTIDHEGIPLYQREEMLYFLTAGDQKIKGIVIKDIGNGLTTPSIIKGGVGYGFVRIDVKSELGGGYNFQLQIYA</sequence>
<protein>
    <submittedName>
        <fullName evidence="2">Jg25172 protein</fullName>
    </submittedName>
</protein>
<organism evidence="2 3">
    <name type="scientific">Pararge aegeria aegeria</name>
    <dbReference type="NCBI Taxonomy" id="348720"/>
    <lineage>
        <taxon>Eukaryota</taxon>
        <taxon>Metazoa</taxon>
        <taxon>Ecdysozoa</taxon>
        <taxon>Arthropoda</taxon>
        <taxon>Hexapoda</taxon>
        <taxon>Insecta</taxon>
        <taxon>Pterygota</taxon>
        <taxon>Neoptera</taxon>
        <taxon>Endopterygota</taxon>
        <taxon>Lepidoptera</taxon>
        <taxon>Glossata</taxon>
        <taxon>Ditrysia</taxon>
        <taxon>Papilionoidea</taxon>
        <taxon>Nymphalidae</taxon>
        <taxon>Satyrinae</taxon>
        <taxon>Satyrini</taxon>
        <taxon>Parargina</taxon>
        <taxon>Pararge</taxon>
    </lineage>
</organism>
<evidence type="ECO:0000313" key="3">
    <source>
        <dbReference type="Proteomes" id="UP000838756"/>
    </source>
</evidence>
<gene>
    <name evidence="2" type="primary">jg25172</name>
    <name evidence="2" type="ORF">PAEG_LOCUS18586</name>
</gene>
<feature type="chain" id="PRO_5035820631" evidence="1">
    <location>
        <begin position="18"/>
        <end position="111"/>
    </location>
</feature>
<evidence type="ECO:0000256" key="1">
    <source>
        <dbReference type="SAM" id="SignalP"/>
    </source>
</evidence>
<proteinExistence type="predicted"/>
<keyword evidence="3" id="KW-1185">Reference proteome</keyword>
<dbReference type="InterPro" id="IPR031734">
    <property type="entry name" value="MBF2"/>
</dbReference>
<dbReference type="OrthoDB" id="7399452at2759"/>
<keyword evidence="1" id="KW-0732">Signal</keyword>
<dbReference type="EMBL" id="CAKXAJ010025635">
    <property type="protein sequence ID" value="CAH2242239.1"/>
    <property type="molecule type" value="Genomic_DNA"/>
</dbReference>
<reference evidence="2" key="1">
    <citation type="submission" date="2022-03" db="EMBL/GenBank/DDBJ databases">
        <authorList>
            <person name="Lindestad O."/>
        </authorList>
    </citation>
    <scope>NUCLEOTIDE SEQUENCE</scope>
</reference>